<dbReference type="AlphaFoldDB" id="A0A268EKP4"/>
<protein>
    <submittedName>
        <fullName evidence="1">Uncharacterized protein</fullName>
    </submittedName>
</protein>
<dbReference type="OrthoDB" id="2613787at2"/>
<comment type="caution">
    <text evidence="1">The sequence shown here is derived from an EMBL/GenBank/DDBJ whole genome shotgun (WGS) entry which is preliminary data.</text>
</comment>
<evidence type="ECO:0000313" key="2">
    <source>
        <dbReference type="Proteomes" id="UP000215596"/>
    </source>
</evidence>
<sequence>MEQSASDIENMEDNVRLIIRYQKIFLRQLEGAYRSKKLDDVTYQKLRAVNCTAQTKQEIYDHFDRLFNELVEYYQERLRERIYKGAKMLDAMGKNHPKYQLYMALYDELCEELKHSEEGRGKVGYFS</sequence>
<accession>A0A268EKP4</accession>
<dbReference type="RefSeq" id="WP_095267100.1">
    <property type="nucleotide sequence ID" value="NZ_NPBY01000063.1"/>
</dbReference>
<dbReference type="EMBL" id="NPBY01000063">
    <property type="protein sequence ID" value="PAD73689.1"/>
    <property type="molecule type" value="Genomic_DNA"/>
</dbReference>
<reference evidence="1 2" key="1">
    <citation type="submission" date="2017-07" db="EMBL/GenBank/DDBJ databases">
        <title>Isolation and whole genome analysis of endospore-forming bacteria from heroin.</title>
        <authorList>
            <person name="Kalinowski J."/>
            <person name="Ahrens B."/>
            <person name="Al-Dilaimi A."/>
            <person name="Winkler A."/>
            <person name="Wibberg D."/>
            <person name="Schleenbecker U."/>
            <person name="Ruckert C."/>
            <person name="Wolfel R."/>
            <person name="Grass G."/>
        </authorList>
    </citation>
    <scope>NUCLEOTIDE SEQUENCE [LARGE SCALE GENOMIC DNA]</scope>
    <source>
        <strain evidence="1 2">7537-G1</strain>
    </source>
</reference>
<name>A0A268EKP4_9BACL</name>
<dbReference type="Proteomes" id="UP000215596">
    <property type="component" value="Unassembled WGS sequence"/>
</dbReference>
<evidence type="ECO:0000313" key="1">
    <source>
        <dbReference type="EMBL" id="PAD73689.1"/>
    </source>
</evidence>
<proteinExistence type="predicted"/>
<organism evidence="1 2">
    <name type="scientific">Paenibacillus campinasensis</name>
    <dbReference type="NCBI Taxonomy" id="66347"/>
    <lineage>
        <taxon>Bacteria</taxon>
        <taxon>Bacillati</taxon>
        <taxon>Bacillota</taxon>
        <taxon>Bacilli</taxon>
        <taxon>Bacillales</taxon>
        <taxon>Paenibacillaceae</taxon>
        <taxon>Paenibacillus</taxon>
    </lineage>
</organism>
<gene>
    <name evidence="1" type="ORF">CHH67_19840</name>
</gene>